<accession>A0A918NXU9</accession>
<reference evidence="2" key="2">
    <citation type="submission" date="2020-09" db="EMBL/GenBank/DDBJ databases">
        <authorList>
            <person name="Sun Q."/>
            <person name="Kim S."/>
        </authorList>
    </citation>
    <scope>NUCLEOTIDE SEQUENCE</scope>
    <source>
        <strain evidence="2">KCTC 32182</strain>
    </source>
</reference>
<evidence type="ECO:0000313" key="3">
    <source>
        <dbReference type="Proteomes" id="UP000645257"/>
    </source>
</evidence>
<gene>
    <name evidence="2" type="ORF">GCM10011289_03980</name>
</gene>
<dbReference type="Proteomes" id="UP000645257">
    <property type="component" value="Unassembled WGS sequence"/>
</dbReference>
<evidence type="ECO:0000256" key="1">
    <source>
        <dbReference type="SAM" id="Phobius"/>
    </source>
</evidence>
<keyword evidence="3" id="KW-1185">Reference proteome</keyword>
<comment type="caution">
    <text evidence="2">The sequence shown here is derived from an EMBL/GenBank/DDBJ whole genome shotgun (WGS) entry which is preliminary data.</text>
</comment>
<dbReference type="RefSeq" id="WP_189530577.1">
    <property type="nucleotide sequence ID" value="NZ_BMYX01000001.1"/>
</dbReference>
<dbReference type="AlphaFoldDB" id="A0A918NXU9"/>
<evidence type="ECO:0000313" key="2">
    <source>
        <dbReference type="EMBL" id="GGY04655.1"/>
    </source>
</evidence>
<protein>
    <recommendedName>
        <fullName evidence="4">Flagellar protein FliL</fullName>
    </recommendedName>
</protein>
<dbReference type="EMBL" id="BMYX01000001">
    <property type="protein sequence ID" value="GGY04655.1"/>
    <property type="molecule type" value="Genomic_DNA"/>
</dbReference>
<organism evidence="2 3">
    <name type="scientific">Paludibacterium paludis</name>
    <dbReference type="NCBI Taxonomy" id="1225769"/>
    <lineage>
        <taxon>Bacteria</taxon>
        <taxon>Pseudomonadati</taxon>
        <taxon>Pseudomonadota</taxon>
        <taxon>Betaproteobacteria</taxon>
        <taxon>Neisseriales</taxon>
        <taxon>Chromobacteriaceae</taxon>
        <taxon>Paludibacterium</taxon>
    </lineage>
</organism>
<name>A0A918NXU9_9NEIS</name>
<keyword evidence="1" id="KW-0812">Transmembrane</keyword>
<keyword evidence="1" id="KW-0472">Membrane</keyword>
<reference evidence="2" key="1">
    <citation type="journal article" date="2014" name="Int. J. Syst. Evol. Microbiol.">
        <title>Complete genome sequence of Corynebacterium casei LMG S-19264T (=DSM 44701T), isolated from a smear-ripened cheese.</title>
        <authorList>
            <consortium name="US DOE Joint Genome Institute (JGI-PGF)"/>
            <person name="Walter F."/>
            <person name="Albersmeier A."/>
            <person name="Kalinowski J."/>
            <person name="Ruckert C."/>
        </authorList>
    </citation>
    <scope>NUCLEOTIDE SEQUENCE</scope>
    <source>
        <strain evidence="2">KCTC 32182</strain>
    </source>
</reference>
<sequence>MLNKSALLMVVLGLLIGAGAGGGAWYFMSYRNQDKAPAHAVREAPRVEGKEFRYVTLDKVIIMLRDDNGGPASHYLSTDLVFRTTEEGEKKVKEQLPYLRSLTVSTLSVLTTGRAGQLTVEQYRKVLGEAYAAAYARDAQERPFLDVMVGRLIIE</sequence>
<feature type="transmembrane region" description="Helical" evidence="1">
    <location>
        <begin position="6"/>
        <end position="27"/>
    </location>
</feature>
<evidence type="ECO:0008006" key="4">
    <source>
        <dbReference type="Google" id="ProtNLM"/>
    </source>
</evidence>
<proteinExistence type="predicted"/>
<keyword evidence="1" id="KW-1133">Transmembrane helix</keyword>